<evidence type="ECO:0000256" key="4">
    <source>
        <dbReference type="ARBA" id="ARBA00023136"/>
    </source>
</evidence>
<evidence type="ECO:0000256" key="3">
    <source>
        <dbReference type="ARBA" id="ARBA00022989"/>
    </source>
</evidence>
<evidence type="ECO:0000256" key="1">
    <source>
        <dbReference type="ARBA" id="ARBA00004141"/>
    </source>
</evidence>
<keyword evidence="9" id="KW-1185">Reference proteome</keyword>
<sequence length="148" mass="15720">MPYPASGQYQPGFPPGAGYPAAGPYPPAANHPPTYGYPSQPFYGTPAAADPTAPYGRDPMTGQPLSDKSKVVAGLLQLFLGGFGAGRFYLGSYPIAIAQLVTWFVGLLLAVIYIGFLVWMALGIWALVDAIMIFTGSVRDQHGRPLRS</sequence>
<evidence type="ECO:0000313" key="8">
    <source>
        <dbReference type="EMBL" id="MBS9533595.1"/>
    </source>
</evidence>
<reference evidence="8 9" key="1">
    <citation type="submission" date="2021-05" db="EMBL/GenBank/DDBJ databases">
        <title>Mycobacterium acidophilum sp. nov., an extremely acid-tolerant member of the genus Mycobacterium.</title>
        <authorList>
            <person name="Xia J."/>
        </authorList>
    </citation>
    <scope>NUCLEOTIDE SEQUENCE [LARGE SCALE GENOMIC DNA]</scope>
    <source>
        <strain evidence="8 9">M1</strain>
    </source>
</reference>
<feature type="transmembrane region" description="Helical" evidence="6">
    <location>
        <begin position="71"/>
        <end position="90"/>
    </location>
</feature>
<dbReference type="EMBL" id="JAHCLR010000012">
    <property type="protein sequence ID" value="MBS9533595.1"/>
    <property type="molecule type" value="Genomic_DNA"/>
</dbReference>
<evidence type="ECO:0000259" key="7">
    <source>
        <dbReference type="Pfam" id="PF05154"/>
    </source>
</evidence>
<gene>
    <name evidence="8" type="ORF">KIH27_08345</name>
</gene>
<accession>A0ABS5RH20</accession>
<feature type="region of interest" description="Disordered" evidence="5">
    <location>
        <begin position="43"/>
        <end position="62"/>
    </location>
</feature>
<dbReference type="Pfam" id="PF05154">
    <property type="entry name" value="TM2"/>
    <property type="match status" value="1"/>
</dbReference>
<protein>
    <submittedName>
        <fullName evidence="8">TM2 domain-containing protein</fullName>
    </submittedName>
</protein>
<evidence type="ECO:0000256" key="2">
    <source>
        <dbReference type="ARBA" id="ARBA00022692"/>
    </source>
</evidence>
<dbReference type="InterPro" id="IPR007829">
    <property type="entry name" value="TM2"/>
</dbReference>
<comment type="caution">
    <text evidence="8">The sequence shown here is derived from an EMBL/GenBank/DDBJ whole genome shotgun (WGS) entry which is preliminary data.</text>
</comment>
<organism evidence="8 9">
    <name type="scientific">Mycolicibacter acidiphilus</name>
    <dbReference type="NCBI Taxonomy" id="2835306"/>
    <lineage>
        <taxon>Bacteria</taxon>
        <taxon>Bacillati</taxon>
        <taxon>Actinomycetota</taxon>
        <taxon>Actinomycetes</taxon>
        <taxon>Mycobacteriales</taxon>
        <taxon>Mycobacteriaceae</taxon>
        <taxon>Mycolicibacter</taxon>
    </lineage>
</organism>
<comment type="subcellular location">
    <subcellularLocation>
        <location evidence="1">Membrane</location>
        <topology evidence="1">Multi-pass membrane protein</topology>
    </subcellularLocation>
</comment>
<proteinExistence type="predicted"/>
<feature type="domain" description="TM2" evidence="7">
    <location>
        <begin position="67"/>
        <end position="115"/>
    </location>
</feature>
<keyword evidence="2 6" id="KW-0812">Transmembrane</keyword>
<keyword evidence="3 6" id="KW-1133">Transmembrane helix</keyword>
<keyword evidence="4 6" id="KW-0472">Membrane</keyword>
<feature type="transmembrane region" description="Helical" evidence="6">
    <location>
        <begin position="102"/>
        <end position="128"/>
    </location>
</feature>
<evidence type="ECO:0000313" key="9">
    <source>
        <dbReference type="Proteomes" id="UP001519535"/>
    </source>
</evidence>
<evidence type="ECO:0000256" key="6">
    <source>
        <dbReference type="SAM" id="Phobius"/>
    </source>
</evidence>
<evidence type="ECO:0000256" key="5">
    <source>
        <dbReference type="SAM" id="MobiDB-lite"/>
    </source>
</evidence>
<dbReference type="Proteomes" id="UP001519535">
    <property type="component" value="Unassembled WGS sequence"/>
</dbReference>
<name>A0ABS5RH20_9MYCO</name>